<evidence type="ECO:0000313" key="17">
    <source>
        <dbReference type="EMBL" id="NGW66337.1"/>
    </source>
</evidence>
<dbReference type="InterPro" id="IPR059000">
    <property type="entry name" value="ATPase_P-type_domA"/>
</dbReference>
<keyword evidence="8" id="KW-0187">Copper transport</keyword>
<protein>
    <recommendedName>
        <fullName evidence="3">P-type Cu(+) transporter</fullName>
        <ecNumber evidence="3">7.2.2.8</ecNumber>
    </recommendedName>
</protein>
<keyword evidence="4" id="KW-1003">Cell membrane</keyword>
<evidence type="ECO:0000256" key="6">
    <source>
        <dbReference type="ARBA" id="ARBA00022723"/>
    </source>
</evidence>
<comment type="caution">
    <text evidence="17">The sequence shown here is derived from an EMBL/GenBank/DDBJ whole genome shotgun (WGS) entry which is preliminary data.</text>
</comment>
<dbReference type="SUPFAM" id="SSF81653">
    <property type="entry name" value="Calcium ATPase, transduction domain A"/>
    <property type="match status" value="1"/>
</dbReference>
<keyword evidence="13 15" id="KW-0472">Membrane</keyword>
<keyword evidence="10" id="KW-1278">Translocase</keyword>
<sequence>AGDALKKMAELLPDTVKRMTEHGEEEIPLQDVQEGDRLIVRSGDKIPTDGKILKGSTTVDESMVTGESKTVEKNIGDSVIGGAVNGNGMIEISVTGTGENSYLSKVMEMVKQAQSEKSKLESISDRVAKWLFYIALFVGVLAFIGWLLVTKDLSLAFERMVTVFIIACPHALGLAIPLVIARSTSIAAKNGLLLKNRNALEQANKVEYVLPVSYTHLTLP</sequence>
<evidence type="ECO:0000256" key="11">
    <source>
        <dbReference type="ARBA" id="ARBA00022989"/>
    </source>
</evidence>
<comment type="catalytic activity">
    <reaction evidence="14">
        <text>Cu(+)(in) + ATP + H2O = Cu(+)(out) + ADP + phosphate + H(+)</text>
        <dbReference type="Rhea" id="RHEA:25792"/>
        <dbReference type="ChEBI" id="CHEBI:15377"/>
        <dbReference type="ChEBI" id="CHEBI:15378"/>
        <dbReference type="ChEBI" id="CHEBI:30616"/>
        <dbReference type="ChEBI" id="CHEBI:43474"/>
        <dbReference type="ChEBI" id="CHEBI:49552"/>
        <dbReference type="ChEBI" id="CHEBI:456216"/>
        <dbReference type="EC" id="7.2.2.8"/>
    </reaction>
</comment>
<dbReference type="InterPro" id="IPR008250">
    <property type="entry name" value="ATPase_P-typ_transduc_dom_A_sf"/>
</dbReference>
<feature type="non-terminal residue" evidence="17">
    <location>
        <position position="1"/>
    </location>
</feature>
<evidence type="ECO:0000256" key="4">
    <source>
        <dbReference type="ARBA" id="ARBA00022475"/>
    </source>
</evidence>
<gene>
    <name evidence="17" type="ORF">G6Y24_02320</name>
</gene>
<dbReference type="Proteomes" id="UP000473113">
    <property type="component" value="Unassembled WGS sequence"/>
</dbReference>
<keyword evidence="9" id="KW-0067">ATP-binding</keyword>
<dbReference type="EC" id="7.2.2.8" evidence="3"/>
<evidence type="ECO:0000256" key="1">
    <source>
        <dbReference type="ARBA" id="ARBA00004651"/>
    </source>
</evidence>
<dbReference type="FunFam" id="2.70.150.10:FF:000020">
    <property type="entry name" value="Copper-exporting P-type ATPase A"/>
    <property type="match status" value="1"/>
</dbReference>
<keyword evidence="5 15" id="KW-0812">Transmembrane</keyword>
<dbReference type="EMBL" id="JAALTR010000048">
    <property type="protein sequence ID" value="NGW66337.1"/>
    <property type="molecule type" value="Genomic_DNA"/>
</dbReference>
<dbReference type="GO" id="GO:0043682">
    <property type="term" value="F:P-type divalent copper transporter activity"/>
    <property type="evidence" value="ECO:0007669"/>
    <property type="project" value="TreeGrafter"/>
</dbReference>
<evidence type="ECO:0000259" key="16">
    <source>
        <dbReference type="Pfam" id="PF00122"/>
    </source>
</evidence>
<evidence type="ECO:0000256" key="3">
    <source>
        <dbReference type="ARBA" id="ARBA00012517"/>
    </source>
</evidence>
<feature type="transmembrane region" description="Helical" evidence="15">
    <location>
        <begin position="130"/>
        <end position="149"/>
    </location>
</feature>
<dbReference type="PANTHER" id="PTHR43520">
    <property type="entry name" value="ATP7, ISOFORM B"/>
    <property type="match status" value="1"/>
</dbReference>
<evidence type="ECO:0000313" key="18">
    <source>
        <dbReference type="Proteomes" id="UP000473113"/>
    </source>
</evidence>
<evidence type="ECO:0000256" key="2">
    <source>
        <dbReference type="ARBA" id="ARBA00006024"/>
    </source>
</evidence>
<keyword evidence="8" id="KW-0406">Ion transport</keyword>
<accession>A0A6M1XM49</accession>
<dbReference type="Gene3D" id="2.70.150.10">
    <property type="entry name" value="Calcium-transporting ATPase, cytoplasmic transduction domain A"/>
    <property type="match status" value="1"/>
</dbReference>
<evidence type="ECO:0000256" key="5">
    <source>
        <dbReference type="ARBA" id="ARBA00022692"/>
    </source>
</evidence>
<keyword evidence="7" id="KW-0547">Nucleotide-binding</keyword>
<dbReference type="NCBIfam" id="TIGR01494">
    <property type="entry name" value="ATPase_P-type"/>
    <property type="match status" value="1"/>
</dbReference>
<keyword evidence="8" id="KW-0813">Transport</keyword>
<evidence type="ECO:0000256" key="8">
    <source>
        <dbReference type="ARBA" id="ARBA00022796"/>
    </source>
</evidence>
<evidence type="ECO:0000256" key="10">
    <source>
        <dbReference type="ARBA" id="ARBA00022967"/>
    </source>
</evidence>
<evidence type="ECO:0000256" key="15">
    <source>
        <dbReference type="SAM" id="Phobius"/>
    </source>
</evidence>
<dbReference type="SUPFAM" id="SSF81665">
    <property type="entry name" value="Calcium ATPase, transmembrane domain M"/>
    <property type="match status" value="1"/>
</dbReference>
<keyword evidence="12" id="KW-0186">Copper</keyword>
<evidence type="ECO:0000256" key="13">
    <source>
        <dbReference type="ARBA" id="ARBA00023136"/>
    </source>
</evidence>
<dbReference type="InterPro" id="IPR001757">
    <property type="entry name" value="P_typ_ATPase"/>
</dbReference>
<name>A0A6M1XM49_STAAU</name>
<evidence type="ECO:0000256" key="14">
    <source>
        <dbReference type="ARBA" id="ARBA00049289"/>
    </source>
</evidence>
<evidence type="ECO:0000256" key="9">
    <source>
        <dbReference type="ARBA" id="ARBA00022840"/>
    </source>
</evidence>
<keyword evidence="11 15" id="KW-1133">Transmembrane helix</keyword>
<evidence type="ECO:0000256" key="12">
    <source>
        <dbReference type="ARBA" id="ARBA00023008"/>
    </source>
</evidence>
<comment type="similarity">
    <text evidence="2">Belongs to the cation transport ATPase (P-type) (TC 3.A.3) family. Type IB subfamily.</text>
</comment>
<feature type="non-terminal residue" evidence="17">
    <location>
        <position position="220"/>
    </location>
</feature>
<organism evidence="17 18">
    <name type="scientific">Staphylococcus aureus</name>
    <dbReference type="NCBI Taxonomy" id="1280"/>
    <lineage>
        <taxon>Bacteria</taxon>
        <taxon>Bacillati</taxon>
        <taxon>Bacillota</taxon>
        <taxon>Bacilli</taxon>
        <taxon>Bacillales</taxon>
        <taxon>Staphylococcaceae</taxon>
        <taxon>Staphylococcus</taxon>
    </lineage>
</organism>
<dbReference type="GO" id="GO:0055070">
    <property type="term" value="P:copper ion homeostasis"/>
    <property type="evidence" value="ECO:0007669"/>
    <property type="project" value="TreeGrafter"/>
</dbReference>
<comment type="subcellular location">
    <subcellularLocation>
        <location evidence="1">Cell membrane</location>
        <topology evidence="1">Multi-pass membrane protein</topology>
    </subcellularLocation>
</comment>
<dbReference type="PANTHER" id="PTHR43520:SF8">
    <property type="entry name" value="P-TYPE CU(+) TRANSPORTER"/>
    <property type="match status" value="1"/>
</dbReference>
<proteinExistence type="inferred from homology"/>
<evidence type="ECO:0000256" key="7">
    <source>
        <dbReference type="ARBA" id="ARBA00022741"/>
    </source>
</evidence>
<dbReference type="GO" id="GO:0016887">
    <property type="term" value="F:ATP hydrolysis activity"/>
    <property type="evidence" value="ECO:0007669"/>
    <property type="project" value="InterPro"/>
</dbReference>
<dbReference type="GO" id="GO:0005886">
    <property type="term" value="C:plasma membrane"/>
    <property type="evidence" value="ECO:0007669"/>
    <property type="project" value="UniProtKB-SubCell"/>
</dbReference>
<reference evidence="17 18" key="1">
    <citation type="submission" date="2020-02" db="EMBL/GenBank/DDBJ databases">
        <title>Detection of Heterogeneous Vancomycin Intermediate Resistance in Methicillin Resistant Staphylococcus aureus Isolates from Latin-America.</title>
        <authorList>
            <person name="Castro-Cardozo B."/>
            <person name="Berrio M."/>
            <person name="Vargas M.L."/>
            <person name="Carvajal L.P."/>
            <person name="Millan L.V."/>
            <person name="Rios R."/>
            <person name="Hernandez A."/>
            <person name="Rincon S.L."/>
            <person name="Cubides P."/>
            <person name="Forero E."/>
            <person name="Dinh A."/>
            <person name="Seas C."/>
            <person name="Munita J.M."/>
            <person name="Arias C.A."/>
            <person name="Reyes J."/>
            <person name="Diaz L."/>
        </authorList>
    </citation>
    <scope>NUCLEOTIDE SEQUENCE [LARGE SCALE GENOMIC DNA]</scope>
    <source>
        <strain evidence="17 18">UG255</strain>
    </source>
</reference>
<feature type="transmembrane region" description="Helical" evidence="15">
    <location>
        <begin position="161"/>
        <end position="181"/>
    </location>
</feature>
<dbReference type="AlphaFoldDB" id="A0A6M1XM49"/>
<feature type="domain" description="P-type ATPase A" evidence="16">
    <location>
        <begin position="10"/>
        <end position="111"/>
    </location>
</feature>
<dbReference type="GO" id="GO:0005524">
    <property type="term" value="F:ATP binding"/>
    <property type="evidence" value="ECO:0007669"/>
    <property type="project" value="UniProtKB-KW"/>
</dbReference>
<dbReference type="GO" id="GO:0005507">
    <property type="term" value="F:copper ion binding"/>
    <property type="evidence" value="ECO:0007669"/>
    <property type="project" value="TreeGrafter"/>
</dbReference>
<dbReference type="Pfam" id="PF00122">
    <property type="entry name" value="E1-E2_ATPase"/>
    <property type="match status" value="1"/>
</dbReference>
<dbReference type="GO" id="GO:0140581">
    <property type="term" value="F:P-type monovalent copper transporter activity"/>
    <property type="evidence" value="ECO:0007669"/>
    <property type="project" value="UniProtKB-EC"/>
</dbReference>
<keyword evidence="6" id="KW-0479">Metal-binding</keyword>
<dbReference type="InterPro" id="IPR023298">
    <property type="entry name" value="ATPase_P-typ_TM_dom_sf"/>
</dbReference>